<sequence>MEYWAQNLDWSRLRRLRLYDSSVPLAADLAPQLTALDEIELSSDYDGDNMNIPAFFNNLPSTLASVSLPSVPTSGLSTLTAHAARLHTLSIHTSPLTNQDLSLLRDALPLLKTLTVVCTRDAGTWPHDTLSILASFPRLQSLTIWFPIGPADAPHEPYLTLSSASRLFTELRERGASKLWRLRVHSGFKPRPFLGFPADSAYWWGHNVTSFVCQGHGDDGHAPRVTRCLKLSREQNERLRRVSRGERMKKEEENHIEFLVALRGPMTMDNYLNWRKERGRYY</sequence>
<protein>
    <submittedName>
        <fullName evidence="1">Uncharacterized protein</fullName>
    </submittedName>
</protein>
<evidence type="ECO:0000313" key="1">
    <source>
        <dbReference type="EMBL" id="KAK4031357.1"/>
    </source>
</evidence>
<dbReference type="SUPFAM" id="SSF52047">
    <property type="entry name" value="RNI-like"/>
    <property type="match status" value="1"/>
</dbReference>
<name>A0AAN6P5V7_9PEZI</name>
<dbReference type="Gene3D" id="3.80.10.10">
    <property type="entry name" value="Ribonuclease Inhibitor"/>
    <property type="match status" value="1"/>
</dbReference>
<comment type="caution">
    <text evidence="1">The sequence shown here is derived from an EMBL/GenBank/DDBJ whole genome shotgun (WGS) entry which is preliminary data.</text>
</comment>
<gene>
    <name evidence="1" type="ORF">C8A01DRAFT_42180</name>
</gene>
<accession>A0AAN6P5V7</accession>
<dbReference type="EMBL" id="MU854846">
    <property type="protein sequence ID" value="KAK4031357.1"/>
    <property type="molecule type" value="Genomic_DNA"/>
</dbReference>
<reference evidence="2" key="1">
    <citation type="journal article" date="2023" name="Mol. Phylogenet. Evol.">
        <title>Genome-scale phylogeny and comparative genomics of the fungal order Sordariales.</title>
        <authorList>
            <person name="Hensen N."/>
            <person name="Bonometti L."/>
            <person name="Westerberg I."/>
            <person name="Brannstrom I.O."/>
            <person name="Guillou S."/>
            <person name="Cros-Aarteil S."/>
            <person name="Calhoun S."/>
            <person name="Haridas S."/>
            <person name="Kuo A."/>
            <person name="Mondo S."/>
            <person name="Pangilinan J."/>
            <person name="Riley R."/>
            <person name="LaButti K."/>
            <person name="Andreopoulos B."/>
            <person name="Lipzen A."/>
            <person name="Chen C."/>
            <person name="Yan M."/>
            <person name="Daum C."/>
            <person name="Ng V."/>
            <person name="Clum A."/>
            <person name="Steindorff A."/>
            <person name="Ohm R.A."/>
            <person name="Martin F."/>
            <person name="Silar P."/>
            <person name="Natvig D.O."/>
            <person name="Lalanne C."/>
            <person name="Gautier V."/>
            <person name="Ament-Velasquez S.L."/>
            <person name="Kruys A."/>
            <person name="Hutchinson M.I."/>
            <person name="Powell A.J."/>
            <person name="Barry K."/>
            <person name="Miller A.N."/>
            <person name="Grigoriev I.V."/>
            <person name="Debuchy R."/>
            <person name="Gladieux P."/>
            <person name="Hiltunen Thoren M."/>
            <person name="Johannesson H."/>
        </authorList>
    </citation>
    <scope>NUCLEOTIDE SEQUENCE [LARGE SCALE GENOMIC DNA]</scope>
    <source>
        <strain evidence="2">CBS 284.82</strain>
    </source>
</reference>
<organism evidence="1 2">
    <name type="scientific">Parachaetomium inaequale</name>
    <dbReference type="NCBI Taxonomy" id="2588326"/>
    <lineage>
        <taxon>Eukaryota</taxon>
        <taxon>Fungi</taxon>
        <taxon>Dikarya</taxon>
        <taxon>Ascomycota</taxon>
        <taxon>Pezizomycotina</taxon>
        <taxon>Sordariomycetes</taxon>
        <taxon>Sordariomycetidae</taxon>
        <taxon>Sordariales</taxon>
        <taxon>Chaetomiaceae</taxon>
        <taxon>Parachaetomium</taxon>
    </lineage>
</organism>
<dbReference type="Proteomes" id="UP001303115">
    <property type="component" value="Unassembled WGS sequence"/>
</dbReference>
<keyword evidence="2" id="KW-1185">Reference proteome</keyword>
<proteinExistence type="predicted"/>
<dbReference type="InterPro" id="IPR032675">
    <property type="entry name" value="LRR_dom_sf"/>
</dbReference>
<dbReference type="AlphaFoldDB" id="A0AAN6P5V7"/>
<evidence type="ECO:0000313" key="2">
    <source>
        <dbReference type="Proteomes" id="UP001303115"/>
    </source>
</evidence>